<evidence type="ECO:0000313" key="2">
    <source>
        <dbReference type="EMBL" id="GAA2116275.1"/>
    </source>
</evidence>
<organism evidence="2 3">
    <name type="scientific">Kitasatospora saccharophila</name>
    <dbReference type="NCBI Taxonomy" id="407973"/>
    <lineage>
        <taxon>Bacteria</taxon>
        <taxon>Bacillati</taxon>
        <taxon>Actinomycetota</taxon>
        <taxon>Actinomycetes</taxon>
        <taxon>Kitasatosporales</taxon>
        <taxon>Streptomycetaceae</taxon>
        <taxon>Kitasatospora</taxon>
    </lineage>
</organism>
<evidence type="ECO:0000313" key="3">
    <source>
        <dbReference type="Proteomes" id="UP001500897"/>
    </source>
</evidence>
<comment type="caution">
    <text evidence="2">The sequence shown here is derived from an EMBL/GenBank/DDBJ whole genome shotgun (WGS) entry which is preliminary data.</text>
</comment>
<gene>
    <name evidence="2" type="ORF">GCM10009759_61740</name>
</gene>
<proteinExistence type="predicted"/>
<feature type="region of interest" description="Disordered" evidence="1">
    <location>
        <begin position="1"/>
        <end position="62"/>
    </location>
</feature>
<protein>
    <submittedName>
        <fullName evidence="2">Uncharacterized protein</fullName>
    </submittedName>
</protein>
<feature type="compositionally biased region" description="Low complexity" evidence="1">
    <location>
        <begin position="15"/>
        <end position="36"/>
    </location>
</feature>
<dbReference type="EMBL" id="BAAANS010000054">
    <property type="protein sequence ID" value="GAA2116275.1"/>
    <property type="molecule type" value="Genomic_DNA"/>
</dbReference>
<reference evidence="3" key="1">
    <citation type="journal article" date="2019" name="Int. J. Syst. Evol. Microbiol.">
        <title>The Global Catalogue of Microorganisms (GCM) 10K type strain sequencing project: providing services to taxonomists for standard genome sequencing and annotation.</title>
        <authorList>
            <consortium name="The Broad Institute Genomics Platform"/>
            <consortium name="The Broad Institute Genome Sequencing Center for Infectious Disease"/>
            <person name="Wu L."/>
            <person name="Ma J."/>
        </authorList>
    </citation>
    <scope>NUCLEOTIDE SEQUENCE [LARGE SCALE GENOMIC DNA]</scope>
    <source>
        <strain evidence="3">JCM 14559</strain>
    </source>
</reference>
<evidence type="ECO:0000256" key="1">
    <source>
        <dbReference type="SAM" id="MobiDB-lite"/>
    </source>
</evidence>
<sequence length="62" mass="5979">MPGTGMVATTVRGVPDSTRMPSRSSSSDTGTSTAAGSGPGSGPDRPVVRAAPRSAIGPAPLV</sequence>
<dbReference type="Proteomes" id="UP001500897">
    <property type="component" value="Unassembled WGS sequence"/>
</dbReference>
<keyword evidence="3" id="KW-1185">Reference proteome</keyword>
<name>A0ABP5JJB2_9ACTN</name>
<accession>A0ABP5JJB2</accession>